<dbReference type="Proteomes" id="UP000254069">
    <property type="component" value="Unassembled WGS sequence"/>
</dbReference>
<dbReference type="GeneID" id="93809773"/>
<dbReference type="EMBL" id="UGYO01000002">
    <property type="protein sequence ID" value="SUJ01884.1"/>
    <property type="molecule type" value="Genomic_DNA"/>
</dbReference>
<name>A0A380BID3_9GAMM</name>
<proteinExistence type="predicted"/>
<protein>
    <submittedName>
        <fullName evidence="2">Uncharacterized protein</fullName>
    </submittedName>
</protein>
<accession>A0A380BID3</accession>
<dbReference type="KEGG" id="salg:BS332_20745"/>
<reference evidence="1" key="2">
    <citation type="submission" date="2021-05" db="EMBL/GenBank/DDBJ databases">
        <title>Molecular characterization for Shewanella algae harboring chromosomal blaOXA-55-like strains isolated from clinical and environment sample.</title>
        <authorList>
            <person name="Ohama Y."/>
            <person name="Aoki K."/>
            <person name="Harada S."/>
            <person name="Moriya K."/>
            <person name="Ishii Y."/>
            <person name="Tateda K."/>
        </authorList>
    </citation>
    <scope>NUCLEOTIDE SEQUENCE</scope>
    <source>
        <strain evidence="1">TUM17379</strain>
    </source>
</reference>
<dbReference type="SUPFAM" id="SSF58104">
    <property type="entry name" value="Methyl-accepting chemotaxis protein (MCP) signaling domain"/>
    <property type="match status" value="1"/>
</dbReference>
<evidence type="ECO:0000313" key="3">
    <source>
        <dbReference type="Proteomes" id="UP000254069"/>
    </source>
</evidence>
<sequence length="202" mass="22462">MGSERQPTRQFYVRAAIIAAELEKTQGHCKEINIIASNAQAASIRAGSMALGFKALTHSIDELAHFTTHSAARINHLAQTISRLTSEQTRVRKAMLQFARAREKARKARYGDSIMPALEKNSQHFTALEQQCKRLSLDIELQLEELCQQLKTAKVLASLCRIEACRIKPADQATFNHVANRVDAAAGAIRTQVDKAIQLLEQ</sequence>
<accession>A0A3G4UPV2</accession>
<reference evidence="2 3" key="1">
    <citation type="submission" date="2018-06" db="EMBL/GenBank/DDBJ databases">
        <authorList>
            <consortium name="Pathogen Informatics"/>
            <person name="Doyle S."/>
        </authorList>
    </citation>
    <scope>NUCLEOTIDE SEQUENCE [LARGE SCALE GENOMIC DNA]</scope>
    <source>
        <strain evidence="2 3">NCTC10738</strain>
    </source>
</reference>
<dbReference type="RefSeq" id="WP_025011204.1">
    <property type="nucleotide sequence ID" value="NZ_AP024609.1"/>
</dbReference>
<dbReference type="EMBL" id="AP024613">
    <property type="protein sequence ID" value="BCV45636.1"/>
    <property type="molecule type" value="Genomic_DNA"/>
</dbReference>
<evidence type="ECO:0000313" key="1">
    <source>
        <dbReference type="EMBL" id="BCV45636.1"/>
    </source>
</evidence>
<keyword evidence="3" id="KW-1185">Reference proteome</keyword>
<dbReference type="Gene3D" id="6.10.250.3200">
    <property type="match status" value="1"/>
</dbReference>
<dbReference type="AlphaFoldDB" id="A0A380BID3"/>
<evidence type="ECO:0000313" key="2">
    <source>
        <dbReference type="EMBL" id="SUJ01884.1"/>
    </source>
</evidence>
<gene>
    <name evidence="2" type="ORF">NCTC10738_03351</name>
    <name evidence="1" type="ORF">TUM17379_26540</name>
</gene>
<dbReference type="Proteomes" id="UP000825078">
    <property type="component" value="Chromosome"/>
</dbReference>
<organism evidence="2 3">
    <name type="scientific">Shewanella algae</name>
    <dbReference type="NCBI Taxonomy" id="38313"/>
    <lineage>
        <taxon>Bacteria</taxon>
        <taxon>Pseudomonadati</taxon>
        <taxon>Pseudomonadota</taxon>
        <taxon>Gammaproteobacteria</taxon>
        <taxon>Alteromonadales</taxon>
        <taxon>Shewanellaceae</taxon>
        <taxon>Shewanella</taxon>
    </lineage>
</organism>